<evidence type="ECO:0000259" key="6">
    <source>
        <dbReference type="Pfam" id="PF02631"/>
    </source>
</evidence>
<organism evidence="9 10">
    <name type="scientific">Laceyella putida</name>
    <dbReference type="NCBI Taxonomy" id="110101"/>
    <lineage>
        <taxon>Bacteria</taxon>
        <taxon>Bacillati</taxon>
        <taxon>Bacillota</taxon>
        <taxon>Bacilli</taxon>
        <taxon>Bacillales</taxon>
        <taxon>Thermoactinomycetaceae</taxon>
        <taxon>Laceyella</taxon>
    </lineage>
</organism>
<comment type="similarity">
    <text evidence="2 5">Belongs to the RecX family.</text>
</comment>
<evidence type="ECO:0000256" key="5">
    <source>
        <dbReference type="HAMAP-Rule" id="MF_01114"/>
    </source>
</evidence>
<dbReference type="InterPro" id="IPR053924">
    <property type="entry name" value="RecX_HTH_2nd"/>
</dbReference>
<dbReference type="PANTHER" id="PTHR33602">
    <property type="entry name" value="REGULATORY PROTEIN RECX FAMILY PROTEIN"/>
    <property type="match status" value="1"/>
</dbReference>
<dbReference type="HAMAP" id="MF_01114">
    <property type="entry name" value="RecX"/>
    <property type="match status" value="1"/>
</dbReference>
<comment type="caution">
    <text evidence="9">The sequence shown here is derived from an EMBL/GenBank/DDBJ whole genome shotgun (WGS) entry which is preliminary data.</text>
</comment>
<dbReference type="EMBL" id="JBHTBW010000025">
    <property type="protein sequence ID" value="MFC7441529.1"/>
    <property type="molecule type" value="Genomic_DNA"/>
</dbReference>
<feature type="domain" description="RecX first three-helical" evidence="8">
    <location>
        <begin position="64"/>
        <end position="101"/>
    </location>
</feature>
<dbReference type="Gene3D" id="1.10.10.10">
    <property type="entry name" value="Winged helix-like DNA-binding domain superfamily/Winged helix DNA-binding domain"/>
    <property type="match status" value="3"/>
</dbReference>
<dbReference type="InterPro" id="IPR036388">
    <property type="entry name" value="WH-like_DNA-bd_sf"/>
</dbReference>
<proteinExistence type="inferred from homology"/>
<evidence type="ECO:0000259" key="7">
    <source>
        <dbReference type="Pfam" id="PF21981"/>
    </source>
</evidence>
<dbReference type="Pfam" id="PF21981">
    <property type="entry name" value="RecX_HTH3"/>
    <property type="match status" value="1"/>
</dbReference>
<dbReference type="InterPro" id="IPR053926">
    <property type="entry name" value="RecX_HTH_1st"/>
</dbReference>
<dbReference type="Pfam" id="PF02631">
    <property type="entry name" value="RecX_HTH2"/>
    <property type="match status" value="1"/>
</dbReference>
<dbReference type="InterPro" id="IPR053925">
    <property type="entry name" value="RecX_HTH_3rd"/>
</dbReference>
<keyword evidence="4 5" id="KW-0963">Cytoplasm</keyword>
<comment type="subcellular location">
    <subcellularLocation>
        <location evidence="1 5">Cytoplasm</location>
    </subcellularLocation>
</comment>
<feature type="domain" description="RecX second three-helical" evidence="6">
    <location>
        <begin position="109"/>
        <end position="150"/>
    </location>
</feature>
<evidence type="ECO:0000256" key="2">
    <source>
        <dbReference type="ARBA" id="ARBA00009695"/>
    </source>
</evidence>
<sequence length="217" mass="25936">MPSQITRIEKCSKQTKRYRIFVDGNEVCSVHEDVLVKFHLHKGMELEQAQWEELLQAEEYNKVKQAVMRYLSYKPRTVYEVRQYLKQKEYDPALGEQAIEEMEAQGFLDDRQYAKSWVAERHRHKGYGALRLRQELTKKGVASSYIDEALIEMDEEEQRQVAMEIAERRYLRICGEPWPTIERRLGQYLLRQGYSMSLVYTVLREFRERDEAEKENG</sequence>
<reference evidence="10" key="1">
    <citation type="journal article" date="2019" name="Int. J. Syst. Evol. Microbiol.">
        <title>The Global Catalogue of Microorganisms (GCM) 10K type strain sequencing project: providing services to taxonomists for standard genome sequencing and annotation.</title>
        <authorList>
            <consortium name="The Broad Institute Genomics Platform"/>
            <consortium name="The Broad Institute Genome Sequencing Center for Infectious Disease"/>
            <person name="Wu L."/>
            <person name="Ma J."/>
        </authorList>
    </citation>
    <scope>NUCLEOTIDE SEQUENCE [LARGE SCALE GENOMIC DNA]</scope>
    <source>
        <strain evidence="10">CGMCC 1.12942</strain>
    </source>
</reference>
<name>A0ABW2RKH5_9BACL</name>
<dbReference type="Proteomes" id="UP001596500">
    <property type="component" value="Unassembled WGS sequence"/>
</dbReference>
<dbReference type="Pfam" id="PF21982">
    <property type="entry name" value="RecX_HTH1"/>
    <property type="match status" value="1"/>
</dbReference>
<accession>A0ABW2RKH5</accession>
<dbReference type="RefSeq" id="WP_379864827.1">
    <property type="nucleotide sequence ID" value="NZ_JBHTBW010000025.1"/>
</dbReference>
<protein>
    <recommendedName>
        <fullName evidence="3 5">Regulatory protein RecX</fullName>
    </recommendedName>
</protein>
<evidence type="ECO:0000256" key="1">
    <source>
        <dbReference type="ARBA" id="ARBA00004496"/>
    </source>
</evidence>
<evidence type="ECO:0000259" key="8">
    <source>
        <dbReference type="Pfam" id="PF21982"/>
    </source>
</evidence>
<evidence type="ECO:0000256" key="3">
    <source>
        <dbReference type="ARBA" id="ARBA00018111"/>
    </source>
</evidence>
<keyword evidence="10" id="KW-1185">Reference proteome</keyword>
<evidence type="ECO:0000256" key="4">
    <source>
        <dbReference type="ARBA" id="ARBA00022490"/>
    </source>
</evidence>
<dbReference type="PANTHER" id="PTHR33602:SF1">
    <property type="entry name" value="REGULATORY PROTEIN RECX FAMILY PROTEIN"/>
    <property type="match status" value="1"/>
</dbReference>
<feature type="domain" description="RecX third three-helical" evidence="7">
    <location>
        <begin position="156"/>
        <end position="203"/>
    </location>
</feature>
<evidence type="ECO:0000313" key="9">
    <source>
        <dbReference type="EMBL" id="MFC7441529.1"/>
    </source>
</evidence>
<gene>
    <name evidence="5" type="primary">recX</name>
    <name evidence="9" type="ORF">ACFQNG_10230</name>
</gene>
<comment type="function">
    <text evidence="5">Modulates RecA activity.</text>
</comment>
<evidence type="ECO:0000313" key="10">
    <source>
        <dbReference type="Proteomes" id="UP001596500"/>
    </source>
</evidence>
<dbReference type="InterPro" id="IPR003783">
    <property type="entry name" value="Regulatory_RecX"/>
</dbReference>